<feature type="transmembrane region" description="Helical" evidence="6">
    <location>
        <begin position="341"/>
        <end position="360"/>
    </location>
</feature>
<comment type="similarity">
    <text evidence="2">Belongs to the oxidase-dependent Fe transporter (OFeT) (TC 9.A.10.1) family.</text>
</comment>
<dbReference type="RefSeq" id="WP_378112195.1">
    <property type="nucleotide sequence ID" value="NZ_JBHSNC010000038.1"/>
</dbReference>
<comment type="caution">
    <text evidence="8">The sequence shown here is derived from an EMBL/GenBank/DDBJ whole genome shotgun (WGS) entry which is preliminary data.</text>
</comment>
<dbReference type="PANTHER" id="PTHR31632:SF2">
    <property type="entry name" value="PLASMA MEMBRANE IRON PERMEASE"/>
    <property type="match status" value="1"/>
</dbReference>
<accession>A0ABW0QZG7</accession>
<evidence type="ECO:0000256" key="6">
    <source>
        <dbReference type="SAM" id="Phobius"/>
    </source>
</evidence>
<dbReference type="InterPro" id="IPR004923">
    <property type="entry name" value="FTR1/Fip1/EfeU"/>
</dbReference>
<keyword evidence="9" id="KW-1185">Reference proteome</keyword>
<keyword evidence="4 6" id="KW-1133">Transmembrane helix</keyword>
<feature type="transmembrane region" description="Helical" evidence="6">
    <location>
        <begin position="366"/>
        <end position="399"/>
    </location>
</feature>
<name>A0ABW0QZG7_9BACL</name>
<dbReference type="Proteomes" id="UP001596108">
    <property type="component" value="Unassembled WGS sequence"/>
</dbReference>
<feature type="signal peptide" evidence="7">
    <location>
        <begin position="1"/>
        <end position="23"/>
    </location>
</feature>
<evidence type="ECO:0000256" key="5">
    <source>
        <dbReference type="ARBA" id="ARBA00023136"/>
    </source>
</evidence>
<organism evidence="8 9">
    <name type="scientific">Cohnella yongneupensis</name>
    <dbReference type="NCBI Taxonomy" id="425006"/>
    <lineage>
        <taxon>Bacteria</taxon>
        <taxon>Bacillati</taxon>
        <taxon>Bacillota</taxon>
        <taxon>Bacilli</taxon>
        <taxon>Bacillales</taxon>
        <taxon>Paenibacillaceae</taxon>
        <taxon>Cohnella</taxon>
    </lineage>
</organism>
<keyword evidence="3 6" id="KW-0812">Transmembrane</keyword>
<feature type="transmembrane region" description="Helical" evidence="6">
    <location>
        <begin position="411"/>
        <end position="431"/>
    </location>
</feature>
<evidence type="ECO:0000256" key="7">
    <source>
        <dbReference type="SAM" id="SignalP"/>
    </source>
</evidence>
<keyword evidence="7" id="KW-0732">Signal</keyword>
<comment type="subcellular location">
    <subcellularLocation>
        <location evidence="1">Membrane</location>
        <topology evidence="1">Multi-pass membrane protein</topology>
    </subcellularLocation>
</comment>
<evidence type="ECO:0000256" key="1">
    <source>
        <dbReference type="ARBA" id="ARBA00004141"/>
    </source>
</evidence>
<sequence length="496" mass="53998">MIKKSIALTLALFLVISVSAAFAAGQTAEENVTQANALVEQAVSRLDGQDVAGAKGKYDEFKTLWFDIEEGVKDKSRSTYKDIETTMGQIEFAFLQDPVQTANAVNALKQLSEVNARFIAGDYALDEPATKNTKASVASLIVLLQEAMQALNAEDNVKAKDKVEQFRDSWLDIEGIVLSQSASAYGDAERDMVLTYAYVTNDPPKTEKAKQTIDTMIGYLEPLAAKTGYNMLDAVTILLREGLEALLVVVALLAYLKKSGHEDKRKWIWSGVGTGIGISLILGVIVQVLFSSGAFGSNNFMIAGFTGVFAAVMLLYMTYWLHSNANISHWNHYIKSKSSSALATGSLWSLAILAFLAVFREGTETVLFLIGMASSISLFDLLAGIGIAVLILVAVAYVMLKYGVKIPIRPFFLVSSVLVFYLCFKFAGMGVHGLQLAGLLPATQAEGIQSIDFLAVYPTWEGLAPQLFLLVAAVGIVIWNRIKDLRLQQKLKIDNV</sequence>
<feature type="transmembrane region" description="Helical" evidence="6">
    <location>
        <begin position="237"/>
        <end position="256"/>
    </location>
</feature>
<evidence type="ECO:0000256" key="3">
    <source>
        <dbReference type="ARBA" id="ARBA00022692"/>
    </source>
</evidence>
<gene>
    <name evidence="8" type="ORF">ACFPQ4_12530</name>
</gene>
<evidence type="ECO:0000313" key="8">
    <source>
        <dbReference type="EMBL" id="MFC5530255.1"/>
    </source>
</evidence>
<evidence type="ECO:0000313" key="9">
    <source>
        <dbReference type="Proteomes" id="UP001596108"/>
    </source>
</evidence>
<feature type="chain" id="PRO_5045928218" evidence="7">
    <location>
        <begin position="24"/>
        <end position="496"/>
    </location>
</feature>
<reference evidence="9" key="1">
    <citation type="journal article" date="2019" name="Int. J. Syst. Evol. Microbiol.">
        <title>The Global Catalogue of Microorganisms (GCM) 10K type strain sequencing project: providing services to taxonomists for standard genome sequencing and annotation.</title>
        <authorList>
            <consortium name="The Broad Institute Genomics Platform"/>
            <consortium name="The Broad Institute Genome Sequencing Center for Infectious Disease"/>
            <person name="Wu L."/>
            <person name="Ma J."/>
        </authorList>
    </citation>
    <scope>NUCLEOTIDE SEQUENCE [LARGE SCALE GENOMIC DNA]</scope>
    <source>
        <strain evidence="9">CGMCC 1.18578</strain>
    </source>
</reference>
<evidence type="ECO:0000256" key="4">
    <source>
        <dbReference type="ARBA" id="ARBA00022989"/>
    </source>
</evidence>
<evidence type="ECO:0000256" key="2">
    <source>
        <dbReference type="ARBA" id="ARBA00008333"/>
    </source>
</evidence>
<keyword evidence="5 6" id="KW-0472">Membrane</keyword>
<feature type="transmembrane region" description="Helical" evidence="6">
    <location>
        <begin position="463"/>
        <end position="482"/>
    </location>
</feature>
<dbReference type="Pfam" id="PF03239">
    <property type="entry name" value="FTR1"/>
    <property type="match status" value="1"/>
</dbReference>
<proteinExistence type="inferred from homology"/>
<dbReference type="PANTHER" id="PTHR31632">
    <property type="entry name" value="IRON TRANSPORTER FTH1"/>
    <property type="match status" value="1"/>
</dbReference>
<protein>
    <submittedName>
        <fullName evidence="8">FTR1 family protein</fullName>
    </submittedName>
</protein>
<dbReference type="EMBL" id="JBHSNC010000038">
    <property type="protein sequence ID" value="MFC5530255.1"/>
    <property type="molecule type" value="Genomic_DNA"/>
</dbReference>
<feature type="transmembrane region" description="Helical" evidence="6">
    <location>
        <begin position="268"/>
        <end position="290"/>
    </location>
</feature>
<feature type="transmembrane region" description="Helical" evidence="6">
    <location>
        <begin position="302"/>
        <end position="321"/>
    </location>
</feature>